<evidence type="ECO:0000313" key="6">
    <source>
        <dbReference type="Proteomes" id="UP001216510"/>
    </source>
</evidence>
<reference evidence="5 6" key="1">
    <citation type="submission" date="2023-02" db="EMBL/GenBank/DDBJ databases">
        <title>Gemone sequence of Telluria chitinolytica ACM 3522T.</title>
        <authorList>
            <person name="Frediansyah A."/>
            <person name="Miess H."/>
            <person name="Gross H."/>
        </authorList>
    </citation>
    <scope>NUCLEOTIDE SEQUENCE [LARGE SCALE GENOMIC DNA]</scope>
    <source>
        <strain evidence="5 6">ACM 3522</strain>
    </source>
</reference>
<gene>
    <name evidence="5" type="ORF">PX653_25095</name>
</gene>
<dbReference type="PANTHER" id="PTHR37419">
    <property type="entry name" value="SERINE/THREONINE-PROTEIN KINASE TOXIN HIPA"/>
    <property type="match status" value="1"/>
</dbReference>
<comment type="similarity">
    <text evidence="1">Belongs to the HipA Ser/Thr kinase family.</text>
</comment>
<dbReference type="InterPro" id="IPR012893">
    <property type="entry name" value="HipA-like_C"/>
</dbReference>
<sequence>MGILTCYLQLYLDGLWQDAAALDLTGDPDKGIAAATFHAYLPQHVVAYWARRDAAALSANFPVDLVPHANPSWPAFLIDLLPQGYGRAELLKQLDRNEATGPAADWELLCTGAGNPIGNLRVKQAHEWVIARTGSTTRGFTMDEVAHRAGDFNEYLAQHGLFLAGSSGVQGEWPKILLTQASDGLLYLDHTLPDELAQRHYIVKFGRGTDPGLANILRLEAPYMQLAQGLGLDVHGELVLRERALFIPRFDRACIDGRVVRHGQESIASLCGIAGFGAAPSHNEACRRLAEVVADPVHDVIEYVKRDIANVALGNRDNHARNTAIRRSPDGTIGLTPLFDFAPMWLHPDGIARRMRWLRDDGGAPDWASAIDQASEAAHLDNRLVRAGVRTMAAPLARLFDDARALGIEDAFLAPLERTWRHVCEQVAAL</sequence>
<proteinExistence type="inferred from homology"/>
<evidence type="ECO:0000256" key="1">
    <source>
        <dbReference type="ARBA" id="ARBA00010164"/>
    </source>
</evidence>
<dbReference type="PANTHER" id="PTHR37419:SF8">
    <property type="entry name" value="TOXIN YJJJ"/>
    <property type="match status" value="1"/>
</dbReference>
<dbReference type="RefSeq" id="WP_277415366.1">
    <property type="nucleotide sequence ID" value="NZ_CP119083.1"/>
</dbReference>
<dbReference type="Proteomes" id="UP001216510">
    <property type="component" value="Chromosome"/>
</dbReference>
<dbReference type="EMBL" id="CP119083">
    <property type="protein sequence ID" value="WEF32648.1"/>
    <property type="molecule type" value="Genomic_DNA"/>
</dbReference>
<dbReference type="InterPro" id="IPR052028">
    <property type="entry name" value="HipA_Ser/Thr_kinase"/>
</dbReference>
<keyword evidence="6" id="KW-1185">Reference proteome</keyword>
<evidence type="ECO:0000256" key="2">
    <source>
        <dbReference type="ARBA" id="ARBA00022679"/>
    </source>
</evidence>
<dbReference type="PIRSF" id="PIRSF028135">
    <property type="entry name" value="UCP028135_HipA-like"/>
    <property type="match status" value="1"/>
</dbReference>
<keyword evidence="2" id="KW-0808">Transferase</keyword>
<organism evidence="5 6">
    <name type="scientific">Pseudoduganella chitinolytica</name>
    <dbReference type="NCBI Taxonomy" id="34070"/>
    <lineage>
        <taxon>Bacteria</taxon>
        <taxon>Pseudomonadati</taxon>
        <taxon>Pseudomonadota</taxon>
        <taxon>Betaproteobacteria</taxon>
        <taxon>Burkholderiales</taxon>
        <taxon>Oxalobacteraceae</taxon>
        <taxon>Telluria group</taxon>
        <taxon>Pseudoduganella</taxon>
    </lineage>
</organism>
<evidence type="ECO:0000259" key="4">
    <source>
        <dbReference type="Pfam" id="PF07804"/>
    </source>
</evidence>
<accession>A0ABY8BB33</accession>
<evidence type="ECO:0000256" key="3">
    <source>
        <dbReference type="ARBA" id="ARBA00022777"/>
    </source>
</evidence>
<protein>
    <submittedName>
        <fullName evidence="5">HipA domain-containing protein</fullName>
    </submittedName>
</protein>
<dbReference type="InterPro" id="IPR016869">
    <property type="entry name" value="UCP028135_HipA-like"/>
</dbReference>
<dbReference type="Pfam" id="PF07804">
    <property type="entry name" value="HipA_C"/>
    <property type="match status" value="1"/>
</dbReference>
<keyword evidence="3" id="KW-0418">Kinase</keyword>
<evidence type="ECO:0000313" key="5">
    <source>
        <dbReference type="EMBL" id="WEF32648.1"/>
    </source>
</evidence>
<feature type="domain" description="HipA-like C-terminal" evidence="4">
    <location>
        <begin position="169"/>
        <end position="392"/>
    </location>
</feature>
<name>A0ABY8BB33_9BURK</name>